<accession>A0A917ZVR5</accession>
<dbReference type="InterPro" id="IPR011650">
    <property type="entry name" value="Peptidase_M20_dimer"/>
</dbReference>
<keyword evidence="4" id="KW-0862">Zinc</keyword>
<sequence length="437" mass="47035">MSLEPDVRDRILAAVDRDEALALLRQAVAVPSVTGEEEAFARFAAERLAEAGADQVCVEEFAEGRPNAWGVVRGAGGGPGLMFVGHLDTVHVRGWEEHWRGDVREDPFSGAVVDGRVWGRGVGDLKAGICTVIAALQTLRRVGLAPRGDVCAVFVGDEESGEPGSGISAGIKDIVPRIESGQIPRPDFAVYVEPTQLHVYTAQMGFLIAEITLEGRSAYFGAPELGVDAVRAAHEVLSGLWAYTDELERRPSHPLVGRPFLLVTGITGGGYIAVPGKCRIDLIRKLLPGESLDRAKAELDRVVAAAVTDQRVHATVAYTAPRDHAVGGTPNETDPETIGVVRLREAIRTMRPDRGEVQGAPYWSENPFLSTRLGVPAVYCAPGDIRNCHTFDEHVPVDEYLDAVGVFATFIADFCGVRDADAPHPPPHHGARHHEIT</sequence>
<dbReference type="Proteomes" id="UP000641932">
    <property type="component" value="Unassembled WGS sequence"/>
</dbReference>
<dbReference type="InterPro" id="IPR036264">
    <property type="entry name" value="Bact_exopeptidase_dim_dom"/>
</dbReference>
<dbReference type="Gene3D" id="3.40.630.10">
    <property type="entry name" value="Zn peptidases"/>
    <property type="match status" value="1"/>
</dbReference>
<comment type="cofactor">
    <cofactor evidence="1">
        <name>Zn(2+)</name>
        <dbReference type="ChEBI" id="CHEBI:29105"/>
    </cofactor>
</comment>
<evidence type="ECO:0000313" key="7">
    <source>
        <dbReference type="Proteomes" id="UP000641932"/>
    </source>
</evidence>
<proteinExistence type="predicted"/>
<feature type="domain" description="Peptidase M20 dimerisation" evidence="5">
    <location>
        <begin position="202"/>
        <end position="305"/>
    </location>
</feature>
<dbReference type="PANTHER" id="PTHR43808:SF25">
    <property type="entry name" value="PEPTIDASE M20 DIMERISATION DOMAIN-CONTAINING PROTEIN"/>
    <property type="match status" value="1"/>
</dbReference>
<dbReference type="AlphaFoldDB" id="A0A917ZVR5"/>
<dbReference type="PROSITE" id="PS00758">
    <property type="entry name" value="ARGE_DAPE_CPG2_1"/>
    <property type="match status" value="1"/>
</dbReference>
<dbReference type="InterPro" id="IPR050072">
    <property type="entry name" value="Peptidase_M20A"/>
</dbReference>
<organism evidence="6 7">
    <name type="scientific">Wenjunlia tyrosinilytica</name>
    <dbReference type="NCBI Taxonomy" id="1544741"/>
    <lineage>
        <taxon>Bacteria</taxon>
        <taxon>Bacillati</taxon>
        <taxon>Actinomycetota</taxon>
        <taxon>Actinomycetes</taxon>
        <taxon>Kitasatosporales</taxon>
        <taxon>Streptomycetaceae</taxon>
        <taxon>Wenjunlia</taxon>
    </lineage>
</organism>
<evidence type="ECO:0000256" key="2">
    <source>
        <dbReference type="ARBA" id="ARBA00022723"/>
    </source>
</evidence>
<dbReference type="InterPro" id="IPR002933">
    <property type="entry name" value="Peptidase_M20"/>
</dbReference>
<comment type="caution">
    <text evidence="6">The sequence shown here is derived from an EMBL/GenBank/DDBJ whole genome shotgun (WGS) entry which is preliminary data.</text>
</comment>
<name>A0A917ZVR5_9ACTN</name>
<keyword evidence="7" id="KW-1185">Reference proteome</keyword>
<reference evidence="6" key="1">
    <citation type="journal article" date="2014" name="Int. J. Syst. Evol. Microbiol.">
        <title>Complete genome sequence of Corynebacterium casei LMG S-19264T (=DSM 44701T), isolated from a smear-ripened cheese.</title>
        <authorList>
            <consortium name="US DOE Joint Genome Institute (JGI-PGF)"/>
            <person name="Walter F."/>
            <person name="Albersmeier A."/>
            <person name="Kalinowski J."/>
            <person name="Ruckert C."/>
        </authorList>
    </citation>
    <scope>NUCLEOTIDE SEQUENCE</scope>
    <source>
        <strain evidence="6">CGMCC 4.7201</strain>
    </source>
</reference>
<dbReference type="GO" id="GO:0016787">
    <property type="term" value="F:hydrolase activity"/>
    <property type="evidence" value="ECO:0007669"/>
    <property type="project" value="UniProtKB-KW"/>
</dbReference>
<dbReference type="Gene3D" id="3.30.70.360">
    <property type="match status" value="1"/>
</dbReference>
<protein>
    <submittedName>
        <fullName evidence="6">Acetylornithine deacetylase</fullName>
    </submittedName>
</protein>
<gene>
    <name evidence="6" type="primary">argE</name>
    <name evidence="6" type="ORF">GCM10012280_49570</name>
</gene>
<keyword evidence="3" id="KW-0378">Hydrolase</keyword>
<dbReference type="SUPFAM" id="SSF53187">
    <property type="entry name" value="Zn-dependent exopeptidases"/>
    <property type="match status" value="1"/>
</dbReference>
<dbReference type="GO" id="GO:0046872">
    <property type="term" value="F:metal ion binding"/>
    <property type="evidence" value="ECO:0007669"/>
    <property type="project" value="UniProtKB-KW"/>
</dbReference>
<dbReference type="EMBL" id="BMMS01000023">
    <property type="protein sequence ID" value="GGO94505.1"/>
    <property type="molecule type" value="Genomic_DNA"/>
</dbReference>
<dbReference type="PANTHER" id="PTHR43808">
    <property type="entry name" value="ACETYLORNITHINE DEACETYLASE"/>
    <property type="match status" value="1"/>
</dbReference>
<dbReference type="Pfam" id="PF07687">
    <property type="entry name" value="M20_dimer"/>
    <property type="match status" value="1"/>
</dbReference>
<dbReference type="RefSeq" id="WP_189134005.1">
    <property type="nucleotide sequence ID" value="NZ_BMMS01000023.1"/>
</dbReference>
<evidence type="ECO:0000256" key="4">
    <source>
        <dbReference type="ARBA" id="ARBA00022833"/>
    </source>
</evidence>
<dbReference type="Pfam" id="PF01546">
    <property type="entry name" value="Peptidase_M20"/>
    <property type="match status" value="1"/>
</dbReference>
<evidence type="ECO:0000313" key="6">
    <source>
        <dbReference type="EMBL" id="GGO94505.1"/>
    </source>
</evidence>
<keyword evidence="2" id="KW-0479">Metal-binding</keyword>
<reference evidence="6" key="2">
    <citation type="submission" date="2020-09" db="EMBL/GenBank/DDBJ databases">
        <authorList>
            <person name="Sun Q."/>
            <person name="Zhou Y."/>
        </authorList>
    </citation>
    <scope>NUCLEOTIDE SEQUENCE</scope>
    <source>
        <strain evidence="6">CGMCC 4.7201</strain>
    </source>
</reference>
<dbReference type="SUPFAM" id="SSF55031">
    <property type="entry name" value="Bacterial exopeptidase dimerisation domain"/>
    <property type="match status" value="1"/>
</dbReference>
<evidence type="ECO:0000256" key="3">
    <source>
        <dbReference type="ARBA" id="ARBA00022801"/>
    </source>
</evidence>
<evidence type="ECO:0000256" key="1">
    <source>
        <dbReference type="ARBA" id="ARBA00001947"/>
    </source>
</evidence>
<dbReference type="InterPro" id="IPR001261">
    <property type="entry name" value="ArgE/DapE_CS"/>
</dbReference>
<evidence type="ECO:0000259" key="5">
    <source>
        <dbReference type="Pfam" id="PF07687"/>
    </source>
</evidence>